<name>A0A4Z0WBE4_9GAMM</name>
<feature type="chain" id="PRO_5021216596" description="DUF4168 domain-containing protein" evidence="2">
    <location>
        <begin position="23"/>
        <end position="183"/>
    </location>
</feature>
<accession>A0A4Z0WBE4</accession>
<keyword evidence="2" id="KW-0732">Signal</keyword>
<keyword evidence="4" id="KW-1185">Reference proteome</keyword>
<dbReference type="EMBL" id="SRMF01000001">
    <property type="protein sequence ID" value="TGG95114.1"/>
    <property type="molecule type" value="Genomic_DNA"/>
</dbReference>
<evidence type="ECO:0008006" key="5">
    <source>
        <dbReference type="Google" id="ProtNLM"/>
    </source>
</evidence>
<organism evidence="3 4">
    <name type="scientific">Natronospirillum operosum</name>
    <dbReference type="NCBI Taxonomy" id="2759953"/>
    <lineage>
        <taxon>Bacteria</taxon>
        <taxon>Pseudomonadati</taxon>
        <taxon>Pseudomonadota</taxon>
        <taxon>Gammaproteobacteria</taxon>
        <taxon>Oceanospirillales</taxon>
        <taxon>Natronospirillaceae</taxon>
        <taxon>Natronospirillum</taxon>
    </lineage>
</organism>
<evidence type="ECO:0000313" key="4">
    <source>
        <dbReference type="Proteomes" id="UP000297475"/>
    </source>
</evidence>
<evidence type="ECO:0000256" key="1">
    <source>
        <dbReference type="SAM" id="MobiDB-lite"/>
    </source>
</evidence>
<sequence length="183" mass="20337">MRHFTPLFAALALMLAAVAASATDLDSDVIDRWADSMDEIEVWAQENEMSDADMTDPDDPTNLEASMSMAVSQNPSMQDIIEDYGFNDGDAWASTGARIVNAYGAVVMEEDPQAGSYEEMQQQMQAQLEQLESDPNINEQQLEMIREQASGAMAMMERMASAPEADKDVVRNNRGRLDQLFEQ</sequence>
<feature type="signal peptide" evidence="2">
    <location>
        <begin position="1"/>
        <end position="22"/>
    </location>
</feature>
<evidence type="ECO:0000256" key="2">
    <source>
        <dbReference type="SAM" id="SignalP"/>
    </source>
</evidence>
<dbReference type="Proteomes" id="UP000297475">
    <property type="component" value="Unassembled WGS sequence"/>
</dbReference>
<dbReference type="AlphaFoldDB" id="A0A4Z0WBE4"/>
<feature type="compositionally biased region" description="Basic and acidic residues" evidence="1">
    <location>
        <begin position="164"/>
        <end position="183"/>
    </location>
</feature>
<proteinExistence type="predicted"/>
<dbReference type="OrthoDB" id="6365487at2"/>
<reference evidence="3 4" key="1">
    <citation type="submission" date="2019-04" db="EMBL/GenBank/DDBJ databases">
        <title>Natronospirillum operosus gen. nov., sp. nov., a haloalkaliphilic satellite isolated from decaying biomass of laboratory culture of cyanobacterium Geitlerinema sp. and proposal of Natronospirillaceae fam. nov. and Saccharospirillaceae fam. nov.</title>
        <authorList>
            <person name="Kevbrin V."/>
            <person name="Boltyanskaya Y."/>
            <person name="Koziaeva V."/>
            <person name="Grouzdev D.S."/>
            <person name="Park M."/>
            <person name="Cho J."/>
        </authorList>
    </citation>
    <scope>NUCLEOTIDE SEQUENCE [LARGE SCALE GENOMIC DNA]</scope>
    <source>
        <strain evidence="3 4">G-116</strain>
    </source>
</reference>
<evidence type="ECO:0000313" key="3">
    <source>
        <dbReference type="EMBL" id="TGG95114.1"/>
    </source>
</evidence>
<dbReference type="RefSeq" id="WP_135480512.1">
    <property type="nucleotide sequence ID" value="NZ_SRMF01000001.1"/>
</dbReference>
<comment type="caution">
    <text evidence="3">The sequence shown here is derived from an EMBL/GenBank/DDBJ whole genome shotgun (WGS) entry which is preliminary data.</text>
</comment>
<gene>
    <name evidence="3" type="ORF">E4656_01410</name>
</gene>
<feature type="region of interest" description="Disordered" evidence="1">
    <location>
        <begin position="159"/>
        <end position="183"/>
    </location>
</feature>
<protein>
    <recommendedName>
        <fullName evidence="5">DUF4168 domain-containing protein</fullName>
    </recommendedName>
</protein>